<evidence type="ECO:0000313" key="6">
    <source>
        <dbReference type="Proteomes" id="UP001236014"/>
    </source>
</evidence>
<organism evidence="5 6">
    <name type="scientific">Amycolatopsis carbonis</name>
    <dbReference type="NCBI Taxonomy" id="715471"/>
    <lineage>
        <taxon>Bacteria</taxon>
        <taxon>Bacillati</taxon>
        <taxon>Actinomycetota</taxon>
        <taxon>Actinomycetes</taxon>
        <taxon>Pseudonocardiales</taxon>
        <taxon>Pseudonocardiaceae</taxon>
        <taxon>Amycolatopsis</taxon>
    </lineage>
</organism>
<dbReference type="PANTHER" id="PTHR31956:SF1">
    <property type="entry name" value="NON-SPECIFIC PHOSPHOLIPASE C1"/>
    <property type="match status" value="1"/>
</dbReference>
<gene>
    <name evidence="5" type="ORF">QRX50_35290</name>
</gene>
<dbReference type="InterPro" id="IPR007312">
    <property type="entry name" value="Phosphoesterase"/>
</dbReference>
<evidence type="ECO:0000256" key="3">
    <source>
        <dbReference type="SAM" id="MobiDB-lite"/>
    </source>
</evidence>
<feature type="compositionally biased region" description="Low complexity" evidence="3">
    <location>
        <begin position="22"/>
        <end position="44"/>
    </location>
</feature>
<dbReference type="PROSITE" id="PS51257">
    <property type="entry name" value="PROKAR_LIPOPROTEIN"/>
    <property type="match status" value="1"/>
</dbReference>
<dbReference type="Pfam" id="PF04185">
    <property type="entry name" value="Phosphoesterase"/>
    <property type="match status" value="1"/>
</dbReference>
<protein>
    <submittedName>
        <fullName evidence="5">Alkaline phosphatase family protein</fullName>
    </submittedName>
</protein>
<sequence length="298" mass="31608">MSARGRVATCVFLAATFAAACAPSTSDGPPTASPTTAPDTATGANAAVPRPSHVVVVVLENHGTEQVSSNSQAPYLNELAAAGARFTDATAITHPSQPNYLALFSGDPQGVTDDSCPHTFPGPNLARQLIDADYSFGAFAEDLPDPGYPGCRSGDYVRWHAPWVDFTTVPAAVNRPFTAFGPDYTRLPAVSFVIPNMCHNMHDCDTVTADAWLRAHLSAYASWAATHNGLLVVTFDEAEDTSATNGIPLSLTGPMIRPGTYAEPVNHYRLLRTLEAMYGLPALGHAADTKPISDVWRP</sequence>
<dbReference type="GO" id="GO:0042578">
    <property type="term" value="F:phosphoric ester hydrolase activity"/>
    <property type="evidence" value="ECO:0007669"/>
    <property type="project" value="UniProtKB-ARBA"/>
</dbReference>
<evidence type="ECO:0000256" key="1">
    <source>
        <dbReference type="ARBA" id="ARBA00022801"/>
    </source>
</evidence>
<keyword evidence="2" id="KW-0843">Virulence</keyword>
<dbReference type="KEGG" id="acab:QRX50_35290"/>
<keyword evidence="4" id="KW-0732">Signal</keyword>
<dbReference type="InterPro" id="IPR017850">
    <property type="entry name" value="Alkaline_phosphatase_core_sf"/>
</dbReference>
<dbReference type="AlphaFoldDB" id="A0A9Y2IBI2"/>
<dbReference type="Proteomes" id="UP001236014">
    <property type="component" value="Chromosome"/>
</dbReference>
<dbReference type="EMBL" id="CP127294">
    <property type="protein sequence ID" value="WIX76682.1"/>
    <property type="molecule type" value="Genomic_DNA"/>
</dbReference>
<name>A0A9Y2IBI2_9PSEU</name>
<evidence type="ECO:0000256" key="4">
    <source>
        <dbReference type="SAM" id="SignalP"/>
    </source>
</evidence>
<feature type="signal peptide" evidence="4">
    <location>
        <begin position="1"/>
        <end position="20"/>
    </location>
</feature>
<accession>A0A9Y2IBI2</accession>
<feature type="chain" id="PRO_5040846696" evidence="4">
    <location>
        <begin position="21"/>
        <end position="298"/>
    </location>
</feature>
<evidence type="ECO:0000313" key="5">
    <source>
        <dbReference type="EMBL" id="WIX76682.1"/>
    </source>
</evidence>
<keyword evidence="1" id="KW-0378">Hydrolase</keyword>
<dbReference type="SUPFAM" id="SSF53649">
    <property type="entry name" value="Alkaline phosphatase-like"/>
    <property type="match status" value="1"/>
</dbReference>
<reference evidence="5 6" key="1">
    <citation type="submission" date="2023-06" db="EMBL/GenBank/DDBJ databases">
        <authorList>
            <person name="Oyuntsetseg B."/>
            <person name="Kim S.B."/>
        </authorList>
    </citation>
    <scope>NUCLEOTIDE SEQUENCE [LARGE SCALE GENOMIC DNA]</scope>
    <source>
        <strain evidence="5 6">2-15</strain>
    </source>
</reference>
<dbReference type="RefSeq" id="WP_285967430.1">
    <property type="nucleotide sequence ID" value="NZ_CP127294.1"/>
</dbReference>
<keyword evidence="6" id="KW-1185">Reference proteome</keyword>
<dbReference type="PANTHER" id="PTHR31956">
    <property type="entry name" value="NON-SPECIFIC PHOSPHOLIPASE C4-RELATED"/>
    <property type="match status" value="1"/>
</dbReference>
<dbReference type="Gene3D" id="3.40.720.10">
    <property type="entry name" value="Alkaline Phosphatase, subunit A"/>
    <property type="match status" value="1"/>
</dbReference>
<evidence type="ECO:0000256" key="2">
    <source>
        <dbReference type="ARBA" id="ARBA00023026"/>
    </source>
</evidence>
<proteinExistence type="predicted"/>
<feature type="region of interest" description="Disordered" evidence="3">
    <location>
        <begin position="22"/>
        <end position="47"/>
    </location>
</feature>